<name>A0A1D3E8Y6_NEIGO</name>
<dbReference type="AlphaFoldDB" id="A0A1D3E8Y6"/>
<dbReference type="NCBIfam" id="NF033547">
    <property type="entry name" value="transpos_IS1595"/>
    <property type="match status" value="1"/>
</dbReference>
<protein>
    <submittedName>
        <fullName evidence="2">Transposase and inactivated derivatives</fullName>
    </submittedName>
</protein>
<dbReference type="InterPro" id="IPR051354">
    <property type="entry name" value="Transposase_27_IS1"/>
</dbReference>
<proteinExistence type="predicted"/>
<evidence type="ECO:0000313" key="5">
    <source>
        <dbReference type="Proteomes" id="UP000182484"/>
    </source>
</evidence>
<reference evidence="3" key="1">
    <citation type="submission" date="2016-06" db="EMBL/GenBank/DDBJ databases">
        <authorList>
            <consortium name="Pathogen Informatics"/>
        </authorList>
    </citation>
    <scope>NUCLEOTIDE SEQUENCE</scope>
    <source>
        <strain evidence="2">WHO F</strain>
    </source>
</reference>
<gene>
    <name evidence="4" type="ORF">ESCNG_20118</name>
    <name evidence="2" type="ORF">WHOF_00312</name>
    <name evidence="3" type="ORF">WHOF_00380</name>
</gene>
<evidence type="ECO:0000313" key="2">
    <source>
        <dbReference type="EMBL" id="SBM90165.1"/>
    </source>
</evidence>
<organism evidence="4 5">
    <name type="scientific">Neisseria gonorrhoeae</name>
    <dbReference type="NCBI Taxonomy" id="485"/>
    <lineage>
        <taxon>Bacteria</taxon>
        <taxon>Pseudomonadati</taxon>
        <taxon>Pseudomonadota</taxon>
        <taxon>Betaproteobacteria</taxon>
        <taxon>Neisseriales</taxon>
        <taxon>Neisseriaceae</taxon>
        <taxon>Neisseria</taxon>
    </lineage>
</organism>
<sequence>MSGVTKELDILKQLFENLSDTDKQAFLTSVSSKEQVKKVIEPRKVTKCPHCQSTHFVKNGKDCGNQRFLCRDCKKSFVEQTGTILYNTQKDIEVWEKYIHCMIEKYPLRKCAEICKINLATAFTWRHKILDALQNMMNEVELDGIVQADETYSTISYKGHHKNFNLPRPAHKRGTRATKRGISKEQVCVPCGINLDGKSVARISNLGKPSLKNIN</sequence>
<evidence type="ECO:0000259" key="1">
    <source>
        <dbReference type="Pfam" id="PF03811"/>
    </source>
</evidence>
<dbReference type="EMBL" id="FLKW01000002">
    <property type="protein sequence ID" value="SBM90165.1"/>
    <property type="molecule type" value="Genomic_DNA"/>
</dbReference>
<dbReference type="InterPro" id="IPR003220">
    <property type="entry name" value="InsA_N_dom_Znf"/>
</dbReference>
<evidence type="ECO:0000313" key="4">
    <source>
        <dbReference type="EMBL" id="SCW11170.1"/>
    </source>
</evidence>
<dbReference type="GO" id="GO:0006313">
    <property type="term" value="P:DNA transposition"/>
    <property type="evidence" value="ECO:0007669"/>
    <property type="project" value="InterPro"/>
</dbReference>
<reference evidence="4 5" key="2">
    <citation type="submission" date="2016-09" db="EMBL/GenBank/DDBJ databases">
        <authorList>
            <person name="Kumanski S."/>
            <person name="Beatrice B."/>
        </authorList>
    </citation>
    <scope>NUCLEOTIDE SEQUENCE [LARGE SCALE GENOMIC DNA]</scope>
    <source>
        <strain evidence="4">Mankind</strain>
    </source>
</reference>
<evidence type="ECO:0000313" key="3">
    <source>
        <dbReference type="EMBL" id="SBQ18792.1"/>
    </source>
</evidence>
<dbReference type="PANTHER" id="PTHR33293">
    <property type="entry name" value="INSERTION ELEMENT IS1 1 PROTEIN INSB-RELATED"/>
    <property type="match status" value="1"/>
</dbReference>
<feature type="domain" description="InsA N-terminal zinc ribbon" evidence="1">
    <location>
        <begin position="47"/>
        <end position="74"/>
    </location>
</feature>
<dbReference type="Pfam" id="PF03811">
    <property type="entry name" value="Zn_ribbon_InsA"/>
    <property type="match status" value="1"/>
</dbReference>
<dbReference type="Proteomes" id="UP000182484">
    <property type="component" value="Unassembled WGS sequence"/>
</dbReference>
<dbReference type="PANTHER" id="PTHR33293:SF1">
    <property type="entry name" value="INSERTION ELEMENT IS1 1 PROTEIN INSB-RELATED"/>
    <property type="match status" value="1"/>
</dbReference>
<accession>A0A1D3E8Y6</accession>
<dbReference type="EMBL" id="LT591897">
    <property type="protein sequence ID" value="SBQ18792.1"/>
    <property type="molecule type" value="Genomic_DNA"/>
</dbReference>
<dbReference type="Proteomes" id="UP000239837">
    <property type="component" value="Chromosome"/>
</dbReference>
<dbReference type="EMBL" id="FMTB01000012">
    <property type="protein sequence ID" value="SCW11170.1"/>
    <property type="molecule type" value="Genomic_DNA"/>
</dbReference>